<dbReference type="Proteomes" id="UP001372338">
    <property type="component" value="Unassembled WGS sequence"/>
</dbReference>
<comment type="caution">
    <text evidence="2">The sequence shown here is derived from an EMBL/GenBank/DDBJ whole genome shotgun (WGS) entry which is preliminary data.</text>
</comment>
<dbReference type="EMBL" id="JAYWIO010000006">
    <property type="protein sequence ID" value="KAK7256831.1"/>
    <property type="molecule type" value="Genomic_DNA"/>
</dbReference>
<name>A0AAN9EIF1_CROPI</name>
<sequence>MLTMMRPLSNNAGKDVEIAGGEGKDGETSRSLEYISRRNESHMWCTNVVGTGSNTVAQRRVRFQIQLVREEGTSPLKGDDSVEKSPGQQMRTTLLTDRERNLARDGFR</sequence>
<evidence type="ECO:0000256" key="1">
    <source>
        <dbReference type="SAM" id="MobiDB-lite"/>
    </source>
</evidence>
<proteinExistence type="predicted"/>
<keyword evidence="3" id="KW-1185">Reference proteome</keyword>
<feature type="compositionally biased region" description="Basic and acidic residues" evidence="1">
    <location>
        <begin position="14"/>
        <end position="31"/>
    </location>
</feature>
<evidence type="ECO:0000313" key="2">
    <source>
        <dbReference type="EMBL" id="KAK7256831.1"/>
    </source>
</evidence>
<organism evidence="2 3">
    <name type="scientific">Crotalaria pallida</name>
    <name type="common">Smooth rattlebox</name>
    <name type="synonym">Crotalaria striata</name>
    <dbReference type="NCBI Taxonomy" id="3830"/>
    <lineage>
        <taxon>Eukaryota</taxon>
        <taxon>Viridiplantae</taxon>
        <taxon>Streptophyta</taxon>
        <taxon>Embryophyta</taxon>
        <taxon>Tracheophyta</taxon>
        <taxon>Spermatophyta</taxon>
        <taxon>Magnoliopsida</taxon>
        <taxon>eudicotyledons</taxon>
        <taxon>Gunneridae</taxon>
        <taxon>Pentapetalae</taxon>
        <taxon>rosids</taxon>
        <taxon>fabids</taxon>
        <taxon>Fabales</taxon>
        <taxon>Fabaceae</taxon>
        <taxon>Papilionoideae</taxon>
        <taxon>50 kb inversion clade</taxon>
        <taxon>genistoids sensu lato</taxon>
        <taxon>core genistoids</taxon>
        <taxon>Crotalarieae</taxon>
        <taxon>Crotalaria</taxon>
    </lineage>
</organism>
<protein>
    <submittedName>
        <fullName evidence="2">Uncharacterized protein</fullName>
    </submittedName>
</protein>
<feature type="compositionally biased region" description="Polar residues" evidence="1">
    <location>
        <begin position="86"/>
        <end position="95"/>
    </location>
</feature>
<gene>
    <name evidence="2" type="ORF">RIF29_30359</name>
</gene>
<feature type="compositionally biased region" description="Basic and acidic residues" evidence="1">
    <location>
        <begin position="71"/>
        <end position="83"/>
    </location>
</feature>
<feature type="region of interest" description="Disordered" evidence="1">
    <location>
        <begin position="71"/>
        <end position="108"/>
    </location>
</feature>
<accession>A0AAN9EIF1</accession>
<reference evidence="2 3" key="1">
    <citation type="submission" date="2024-01" db="EMBL/GenBank/DDBJ databases">
        <title>The genomes of 5 underutilized Papilionoideae crops provide insights into root nodulation and disease resistanc.</title>
        <authorList>
            <person name="Yuan L."/>
        </authorList>
    </citation>
    <scope>NUCLEOTIDE SEQUENCE [LARGE SCALE GENOMIC DNA]</scope>
    <source>
        <strain evidence="2">ZHUSHIDOU_FW_LH</strain>
        <tissue evidence="2">Leaf</tissue>
    </source>
</reference>
<feature type="compositionally biased region" description="Basic and acidic residues" evidence="1">
    <location>
        <begin position="96"/>
        <end position="108"/>
    </location>
</feature>
<evidence type="ECO:0000313" key="3">
    <source>
        <dbReference type="Proteomes" id="UP001372338"/>
    </source>
</evidence>
<dbReference type="AlphaFoldDB" id="A0AAN9EIF1"/>
<feature type="region of interest" description="Disordered" evidence="1">
    <location>
        <begin position="1"/>
        <end position="31"/>
    </location>
</feature>